<dbReference type="InterPro" id="IPR029068">
    <property type="entry name" value="Glyas_Bleomycin-R_OHBP_Dase"/>
</dbReference>
<sequence>MAAESEGTPCWADGTFGDLEGAKRFYGELLGWTYGDSMPEYGNYTQAYVDGKAVAALSPPMPGQEAPSAWCLYLASPDAAATAGKVREHGGHVIVEPMQVGDFGTMVIAADPGGAPFGVWQAGSHKGFEAQAVPGAYTWAEVFTRDPEKADAYFRSVFGYGVKHLDDDAIDFALYDLGADPVLGRMRMGDEFPAGVPAHLNVYFTVADCDAAVEKATSLGAQLRFGPMTIPFGRFAALTDPQGAVFSVIDPTTTGGEMPGVTAVS</sequence>
<dbReference type="InterPro" id="IPR004360">
    <property type="entry name" value="Glyas_Fos-R_dOase_dom"/>
</dbReference>
<dbReference type="PROSITE" id="PS51819">
    <property type="entry name" value="VOC"/>
    <property type="match status" value="2"/>
</dbReference>
<dbReference type="RefSeq" id="WP_147983062.1">
    <property type="nucleotide sequence ID" value="NZ_RDBM01000023.1"/>
</dbReference>
<dbReference type="EMBL" id="RDBM01000023">
    <property type="protein sequence ID" value="TXS32415.1"/>
    <property type="molecule type" value="Genomic_DNA"/>
</dbReference>
<feature type="domain" description="VOC" evidence="1">
    <location>
        <begin position="8"/>
        <end position="122"/>
    </location>
</feature>
<dbReference type="PANTHER" id="PTHR33993:SF10">
    <property type="entry name" value="CONSERVED PROTEIN"/>
    <property type="match status" value="1"/>
</dbReference>
<proteinExistence type="predicted"/>
<protein>
    <submittedName>
        <fullName evidence="2">VOC family protein</fullName>
    </submittedName>
</protein>
<dbReference type="InterPro" id="IPR037523">
    <property type="entry name" value="VOC_core"/>
</dbReference>
<organism evidence="2">
    <name type="scientific">Streptomyces sp. gb1(2016)</name>
    <dbReference type="NCBI Taxonomy" id="1828321"/>
    <lineage>
        <taxon>Bacteria</taxon>
        <taxon>Bacillati</taxon>
        <taxon>Actinomycetota</taxon>
        <taxon>Actinomycetes</taxon>
        <taxon>Kitasatosporales</taxon>
        <taxon>Streptomycetaceae</taxon>
        <taxon>Streptomyces</taxon>
    </lineage>
</organism>
<dbReference type="Gene3D" id="3.10.180.10">
    <property type="entry name" value="2,3-Dihydroxybiphenyl 1,2-Dioxygenase, domain 1"/>
    <property type="match status" value="2"/>
</dbReference>
<evidence type="ECO:0000313" key="2">
    <source>
        <dbReference type="EMBL" id="TXS32415.1"/>
    </source>
</evidence>
<feature type="domain" description="VOC" evidence="1">
    <location>
        <begin position="136"/>
        <end position="251"/>
    </location>
</feature>
<accession>A0A652L8L1</accession>
<gene>
    <name evidence="2" type="ORF">EAO74_07085</name>
</gene>
<dbReference type="SUPFAM" id="SSF54593">
    <property type="entry name" value="Glyoxalase/Bleomycin resistance protein/Dihydroxybiphenyl dioxygenase"/>
    <property type="match status" value="2"/>
</dbReference>
<name>A0A652L8L1_9ACTN</name>
<dbReference type="Pfam" id="PF00903">
    <property type="entry name" value="Glyoxalase"/>
    <property type="match status" value="1"/>
</dbReference>
<dbReference type="Pfam" id="PF18029">
    <property type="entry name" value="Glyoxalase_6"/>
    <property type="match status" value="1"/>
</dbReference>
<dbReference type="CDD" id="cd07247">
    <property type="entry name" value="SgaA_N_like"/>
    <property type="match status" value="2"/>
</dbReference>
<dbReference type="AlphaFoldDB" id="A0A652L8L1"/>
<dbReference type="InterPro" id="IPR041581">
    <property type="entry name" value="Glyoxalase_6"/>
</dbReference>
<evidence type="ECO:0000259" key="1">
    <source>
        <dbReference type="PROSITE" id="PS51819"/>
    </source>
</evidence>
<dbReference type="PANTHER" id="PTHR33993">
    <property type="entry name" value="GLYOXALASE-RELATED"/>
    <property type="match status" value="1"/>
</dbReference>
<comment type="caution">
    <text evidence="2">The sequence shown here is derived from an EMBL/GenBank/DDBJ whole genome shotgun (WGS) entry which is preliminary data.</text>
</comment>
<dbReference type="InterPro" id="IPR052164">
    <property type="entry name" value="Anthracycline_SecMetBiosynth"/>
</dbReference>
<reference evidence="2" key="1">
    <citation type="submission" date="2018-10" db="EMBL/GenBank/DDBJ databases">
        <authorList>
            <person name="Hariharan J."/>
            <person name="Choudoir M.J."/>
            <person name="Diebold P."/>
            <person name="Panke-Buisse K."/>
            <person name="Campbell A.N."/>
            <person name="Buckley D.H."/>
        </authorList>
    </citation>
    <scope>NUCLEOTIDE SEQUENCE</scope>
    <source>
        <strain evidence="2">Gb1</strain>
    </source>
</reference>